<dbReference type="EMBL" id="CAWYQH010000097">
    <property type="protein sequence ID" value="CAK8683668.1"/>
    <property type="molecule type" value="Genomic_DNA"/>
</dbReference>
<evidence type="ECO:0000256" key="11">
    <source>
        <dbReference type="ARBA" id="ARBA00022968"/>
    </source>
</evidence>
<keyword evidence="9" id="KW-0479">Metal-binding</keyword>
<reference evidence="19 20" key="1">
    <citation type="submission" date="2024-02" db="EMBL/GenBank/DDBJ databases">
        <authorList>
            <person name="Daric V."/>
            <person name="Darras S."/>
        </authorList>
    </citation>
    <scope>NUCLEOTIDE SEQUENCE [LARGE SCALE GENOMIC DNA]</scope>
</reference>
<keyword evidence="16 17" id="KW-0464">Manganese</keyword>
<evidence type="ECO:0000256" key="3">
    <source>
        <dbReference type="ARBA" id="ARBA00004922"/>
    </source>
</evidence>
<dbReference type="SUPFAM" id="SSF53448">
    <property type="entry name" value="Nucleotide-diphospho-sugar transferases"/>
    <property type="match status" value="1"/>
</dbReference>
<keyword evidence="15 17" id="KW-1015">Disulfide bond</keyword>
<feature type="transmembrane region" description="Helical" evidence="17">
    <location>
        <begin position="7"/>
        <end position="25"/>
    </location>
</feature>
<dbReference type="SMART" id="SM00458">
    <property type="entry name" value="RICIN"/>
    <property type="match status" value="1"/>
</dbReference>
<dbReference type="PROSITE" id="PS50231">
    <property type="entry name" value="RICIN_B_LECTIN"/>
    <property type="match status" value="1"/>
</dbReference>
<dbReference type="Proteomes" id="UP001642483">
    <property type="component" value="Unassembled WGS sequence"/>
</dbReference>
<evidence type="ECO:0000256" key="4">
    <source>
        <dbReference type="ARBA" id="ARBA00005680"/>
    </source>
</evidence>
<evidence type="ECO:0000256" key="15">
    <source>
        <dbReference type="ARBA" id="ARBA00023157"/>
    </source>
</evidence>
<dbReference type="InterPro" id="IPR045885">
    <property type="entry name" value="GalNAc-T"/>
</dbReference>
<protein>
    <recommendedName>
        <fullName evidence="5 17">Polypeptide N-acetylgalactosaminyltransferase</fullName>
        <ecNumber evidence="17">2.4.1.-</ecNumber>
    </recommendedName>
    <alternativeName>
        <fullName evidence="17">Protein-UDP acetylgalactosaminyltransferase</fullName>
    </alternativeName>
</protein>
<dbReference type="PANTHER" id="PTHR11675">
    <property type="entry name" value="N-ACETYLGALACTOSAMINYLTRANSFERASE"/>
    <property type="match status" value="1"/>
</dbReference>
<evidence type="ECO:0000256" key="2">
    <source>
        <dbReference type="ARBA" id="ARBA00004323"/>
    </source>
</evidence>
<evidence type="ECO:0000256" key="9">
    <source>
        <dbReference type="ARBA" id="ARBA00022723"/>
    </source>
</evidence>
<accession>A0ABP0FWH4</accession>
<evidence type="ECO:0000259" key="18">
    <source>
        <dbReference type="SMART" id="SM00458"/>
    </source>
</evidence>
<keyword evidence="11" id="KW-0735">Signal-anchor</keyword>
<keyword evidence="12 17" id="KW-1133">Transmembrane helix</keyword>
<evidence type="ECO:0000256" key="10">
    <source>
        <dbReference type="ARBA" id="ARBA00022734"/>
    </source>
</evidence>
<dbReference type="EC" id="2.4.1.-" evidence="17"/>
<dbReference type="CDD" id="cd23437">
    <property type="entry name" value="beta-trefoil_Ricin_GALNT7"/>
    <property type="match status" value="1"/>
</dbReference>
<evidence type="ECO:0000256" key="13">
    <source>
        <dbReference type="ARBA" id="ARBA00023034"/>
    </source>
</evidence>
<comment type="similarity">
    <text evidence="4 17">Belongs to the glycosyltransferase 2 family. GalNAc-T subfamily.</text>
</comment>
<keyword evidence="7 17" id="KW-0808">Transferase</keyword>
<name>A0ABP0FWH4_CLALP</name>
<keyword evidence="13 17" id="KW-0333">Golgi apparatus</keyword>
<feature type="domain" description="Ricin B lectin" evidence="18">
    <location>
        <begin position="570"/>
        <end position="690"/>
    </location>
</feature>
<comment type="subcellular location">
    <subcellularLocation>
        <location evidence="2 17">Golgi apparatus membrane</location>
        <topology evidence="2 17">Single-pass type II membrane protein</topology>
    </subcellularLocation>
</comment>
<evidence type="ECO:0000256" key="5">
    <source>
        <dbReference type="ARBA" id="ARBA00012644"/>
    </source>
</evidence>
<dbReference type="InterPro" id="IPR001173">
    <property type="entry name" value="Glyco_trans_2-like"/>
</dbReference>
<dbReference type="InterPro" id="IPR000772">
    <property type="entry name" value="Ricin_B_lectin"/>
</dbReference>
<sequence length="695" mass="80212">MRIKPVLWLKVILVLLILSCGYMMFSRMTGKKAHIKADDDYNNLMPEVNRDPLIPDHGADNNEFPVIDGVEVNLKDSKHHLAQKMDKPVEFGEQDVGNHPKDDVAYPILNWRRLGNYEDVSFPKRVGPGEYGAKVVAQPSEKDAVSASIKEFGFNMVNSDKISLDRLPKDLRHQECRHWDYSQNLPKVSVIIVFHNEGWSTLVRTVHSVINLTPKELLAEIVMIDDHSSKEHLGQRLANYIEQFKGLVKLYRNERREGLIRARSIGAQKSMSIPGIILIYLDAHCEVGFNWLPPLIMPIVNNRMVTTVPLIDVISGQDYTFTPQAGGDSDGFARGAWDWSMLWKRVPLTREEKDRRKHTTDPYRSCWNFKRTLALSYVCIYSSANETHRSTTHRVINKREKWSLRHANTQYVLPIAVRQFFRSPAMAGGLFAIERAYFFEIGLYDPGLEIWGGENFELSFKIWMCGGEVLFVPCSRVGHVYRLPGWSGNPPPEYIPANPSLRNYIRVVETWWDEYKDYFYASRPETINMPYGDVSKQVAYRTSHNCKSFKWFMENIAYDITDHYPLPPRNKEWGEIRALDTNQCLDSMGHKNGEGPLETGYCHRMGGNQLFRLSEANQLAQYDQCVTIQRSIVTVMHCDISQYKEWNHRHEDHSIRHITTGKCLERGELVHNVFLATCDPTQATQKWEINKVQST</sequence>
<dbReference type="CDD" id="cd02510">
    <property type="entry name" value="pp-GalNAc-T"/>
    <property type="match status" value="1"/>
</dbReference>
<dbReference type="Gene3D" id="2.80.10.50">
    <property type="match status" value="1"/>
</dbReference>
<keyword evidence="8 17" id="KW-0812">Transmembrane</keyword>
<evidence type="ECO:0000313" key="19">
    <source>
        <dbReference type="EMBL" id="CAK8683668.1"/>
    </source>
</evidence>
<organism evidence="19 20">
    <name type="scientific">Clavelina lepadiformis</name>
    <name type="common">Light-bulb sea squirt</name>
    <name type="synonym">Ascidia lepadiformis</name>
    <dbReference type="NCBI Taxonomy" id="159417"/>
    <lineage>
        <taxon>Eukaryota</taxon>
        <taxon>Metazoa</taxon>
        <taxon>Chordata</taxon>
        <taxon>Tunicata</taxon>
        <taxon>Ascidiacea</taxon>
        <taxon>Aplousobranchia</taxon>
        <taxon>Clavelinidae</taxon>
        <taxon>Clavelina</taxon>
    </lineage>
</organism>
<proteinExistence type="inferred from homology"/>
<evidence type="ECO:0000313" key="20">
    <source>
        <dbReference type="Proteomes" id="UP001642483"/>
    </source>
</evidence>
<dbReference type="InterPro" id="IPR027791">
    <property type="entry name" value="Galactosyl_T_C"/>
</dbReference>
<dbReference type="InterPro" id="IPR035992">
    <property type="entry name" value="Ricin_B-like_lectins"/>
</dbReference>
<dbReference type="Pfam" id="PF00535">
    <property type="entry name" value="Glycos_transf_2"/>
    <property type="match status" value="1"/>
</dbReference>
<dbReference type="InterPro" id="IPR029044">
    <property type="entry name" value="Nucleotide-diphossugar_trans"/>
</dbReference>
<keyword evidence="20" id="KW-1185">Reference proteome</keyword>
<comment type="caution">
    <text evidence="19">The sequence shown here is derived from an EMBL/GenBank/DDBJ whole genome shotgun (WGS) entry which is preliminary data.</text>
</comment>
<dbReference type="Pfam" id="PF00652">
    <property type="entry name" value="Ricin_B_lectin"/>
    <property type="match status" value="1"/>
</dbReference>
<gene>
    <name evidence="19" type="ORF">CVLEPA_LOCUS14713</name>
</gene>
<evidence type="ECO:0000256" key="6">
    <source>
        <dbReference type="ARBA" id="ARBA00022676"/>
    </source>
</evidence>
<evidence type="ECO:0000256" key="12">
    <source>
        <dbReference type="ARBA" id="ARBA00022989"/>
    </source>
</evidence>
<evidence type="ECO:0000256" key="14">
    <source>
        <dbReference type="ARBA" id="ARBA00023136"/>
    </source>
</evidence>
<comment type="pathway">
    <text evidence="3 17">Protein modification; protein glycosylation.</text>
</comment>
<evidence type="ECO:0000256" key="8">
    <source>
        <dbReference type="ARBA" id="ARBA00022692"/>
    </source>
</evidence>
<evidence type="ECO:0000256" key="16">
    <source>
        <dbReference type="ARBA" id="ARBA00023211"/>
    </source>
</evidence>
<dbReference type="SUPFAM" id="SSF50370">
    <property type="entry name" value="Ricin B-like lectins"/>
    <property type="match status" value="1"/>
</dbReference>
<keyword evidence="10 17" id="KW-0430">Lectin</keyword>
<dbReference type="Gene3D" id="3.90.550.10">
    <property type="entry name" value="Spore Coat Polysaccharide Biosynthesis Protein SpsA, Chain A"/>
    <property type="match status" value="2"/>
</dbReference>
<evidence type="ECO:0000256" key="17">
    <source>
        <dbReference type="RuleBase" id="RU361242"/>
    </source>
</evidence>
<keyword evidence="6 17" id="KW-0328">Glycosyltransferase</keyword>
<evidence type="ECO:0000256" key="1">
    <source>
        <dbReference type="ARBA" id="ARBA00001936"/>
    </source>
</evidence>
<keyword evidence="14 17" id="KW-0472">Membrane</keyword>
<evidence type="ECO:0000256" key="7">
    <source>
        <dbReference type="ARBA" id="ARBA00022679"/>
    </source>
</evidence>
<comment type="cofactor">
    <cofactor evidence="1 17">
        <name>Mn(2+)</name>
        <dbReference type="ChEBI" id="CHEBI:29035"/>
    </cofactor>
</comment>
<dbReference type="Pfam" id="PF02709">
    <property type="entry name" value="Glyco_transf_7C"/>
    <property type="match status" value="1"/>
</dbReference>
<dbReference type="PANTHER" id="PTHR11675:SF68">
    <property type="entry name" value="N-ACETYLGALACTOSAMINYLTRANSFERASE 7"/>
    <property type="match status" value="1"/>
</dbReference>